<proteinExistence type="predicted"/>
<feature type="transmembrane region" description="Helical" evidence="1">
    <location>
        <begin position="46"/>
        <end position="66"/>
    </location>
</feature>
<keyword evidence="1" id="KW-1133">Transmembrane helix</keyword>
<dbReference type="Proteomes" id="UP000734854">
    <property type="component" value="Unassembled WGS sequence"/>
</dbReference>
<reference evidence="3 4" key="1">
    <citation type="submission" date="2020-08" db="EMBL/GenBank/DDBJ databases">
        <title>Plant Genome Project.</title>
        <authorList>
            <person name="Zhang R.-G."/>
        </authorList>
    </citation>
    <scope>NUCLEOTIDE SEQUENCE [LARGE SCALE GENOMIC DNA]</scope>
    <source>
        <tissue evidence="3">Rhizome</tissue>
    </source>
</reference>
<organism evidence="3 4">
    <name type="scientific">Zingiber officinale</name>
    <name type="common">Ginger</name>
    <name type="synonym">Amomum zingiber</name>
    <dbReference type="NCBI Taxonomy" id="94328"/>
    <lineage>
        <taxon>Eukaryota</taxon>
        <taxon>Viridiplantae</taxon>
        <taxon>Streptophyta</taxon>
        <taxon>Embryophyta</taxon>
        <taxon>Tracheophyta</taxon>
        <taxon>Spermatophyta</taxon>
        <taxon>Magnoliopsida</taxon>
        <taxon>Liliopsida</taxon>
        <taxon>Zingiberales</taxon>
        <taxon>Zingiberaceae</taxon>
        <taxon>Zingiber</taxon>
    </lineage>
</organism>
<keyword evidence="2" id="KW-0732">Signal</keyword>
<feature type="signal peptide" evidence="2">
    <location>
        <begin position="1"/>
        <end position="22"/>
    </location>
</feature>
<feature type="chain" id="PRO_5035267230" evidence="2">
    <location>
        <begin position="23"/>
        <end position="111"/>
    </location>
</feature>
<dbReference type="EMBL" id="JACMSC010000018">
    <property type="protein sequence ID" value="KAG6475279.1"/>
    <property type="molecule type" value="Genomic_DNA"/>
</dbReference>
<dbReference type="AlphaFoldDB" id="A0A8J5EW25"/>
<accession>A0A8J5EW25</accession>
<sequence>MRWAFTFSKTLCVFALLGYIDAIGGATHVDIACDRELVKLALDLMSLPVILARNLIFKGFIIAFLVHQFVKQMSANTTTLLSYDDLVLADLCFLCGLFDISFCSGSRCPNG</sequence>
<name>A0A8J5EW25_ZINOF</name>
<comment type="caution">
    <text evidence="3">The sequence shown here is derived from an EMBL/GenBank/DDBJ whole genome shotgun (WGS) entry which is preliminary data.</text>
</comment>
<evidence type="ECO:0000313" key="3">
    <source>
        <dbReference type="EMBL" id="KAG6475279.1"/>
    </source>
</evidence>
<evidence type="ECO:0000256" key="2">
    <source>
        <dbReference type="SAM" id="SignalP"/>
    </source>
</evidence>
<keyword evidence="4" id="KW-1185">Reference proteome</keyword>
<gene>
    <name evidence="3" type="ORF">ZIOFF_064497</name>
</gene>
<keyword evidence="1" id="KW-0472">Membrane</keyword>
<keyword evidence="1" id="KW-0812">Transmembrane</keyword>
<evidence type="ECO:0000313" key="4">
    <source>
        <dbReference type="Proteomes" id="UP000734854"/>
    </source>
</evidence>
<protein>
    <submittedName>
        <fullName evidence="3">Uncharacterized protein</fullName>
    </submittedName>
</protein>
<evidence type="ECO:0000256" key="1">
    <source>
        <dbReference type="SAM" id="Phobius"/>
    </source>
</evidence>